<dbReference type="GO" id="GO:0004553">
    <property type="term" value="F:hydrolase activity, hydrolyzing O-glycosyl compounds"/>
    <property type="evidence" value="ECO:0007669"/>
    <property type="project" value="InterPro"/>
</dbReference>
<protein>
    <recommendedName>
        <fullName evidence="10">1,4-alpha-glucan branching enzyme GlgB</fullName>
        <ecNumber evidence="10">2.4.1.18</ecNumber>
    </recommendedName>
    <alternativeName>
        <fullName evidence="10">1,4-alpha-D-glucan:1,4-alpha-D-glucan 6-glucosyl-transferase</fullName>
    </alternativeName>
    <alternativeName>
        <fullName evidence="10">Alpha-(1-&gt;4)-glucan branching enzyme</fullName>
    </alternativeName>
    <alternativeName>
        <fullName evidence="10">Glycogen branching enzyme</fullName>
        <shortName evidence="10">BE</shortName>
    </alternativeName>
</protein>
<evidence type="ECO:0000256" key="5">
    <source>
        <dbReference type="ARBA" id="ARBA00022600"/>
    </source>
</evidence>
<dbReference type="UniPathway" id="UPA00164"/>
<dbReference type="InterPro" id="IPR037439">
    <property type="entry name" value="Branching_enzy"/>
</dbReference>
<accession>A0A2K9LQC1</accession>
<comment type="catalytic activity">
    <reaction evidence="1 10">
        <text>Transfers a segment of a (1-&gt;4)-alpha-D-glucan chain to a primary hydroxy group in a similar glucan chain.</text>
        <dbReference type="EC" id="2.4.1.18"/>
    </reaction>
</comment>
<dbReference type="Gene3D" id="2.60.40.1180">
    <property type="entry name" value="Golgi alpha-mannosidase II"/>
    <property type="match status" value="1"/>
</dbReference>
<dbReference type="SMART" id="SM00642">
    <property type="entry name" value="Aamy"/>
    <property type="match status" value="1"/>
</dbReference>
<comment type="similarity">
    <text evidence="4 10">Belongs to the glycosyl hydrolase 13 family. GlgB subfamily.</text>
</comment>
<dbReference type="Gene3D" id="2.60.40.10">
    <property type="entry name" value="Immunoglobulins"/>
    <property type="match status" value="2"/>
</dbReference>
<dbReference type="Proteomes" id="UP000235116">
    <property type="component" value="Chromosome"/>
</dbReference>
<evidence type="ECO:0000256" key="7">
    <source>
        <dbReference type="ARBA" id="ARBA00022679"/>
    </source>
</evidence>
<dbReference type="SUPFAM" id="SSF51445">
    <property type="entry name" value="(Trans)glycosidases"/>
    <property type="match status" value="1"/>
</dbReference>
<dbReference type="Pfam" id="PF02922">
    <property type="entry name" value="CBM_48"/>
    <property type="match status" value="1"/>
</dbReference>
<dbReference type="NCBIfam" id="NF008967">
    <property type="entry name" value="PRK12313.1"/>
    <property type="match status" value="1"/>
</dbReference>
<dbReference type="KEGG" id="kak:Kalk_19770"/>
<keyword evidence="7 10" id="KW-0808">Transferase</keyword>
<dbReference type="NCBIfam" id="NF003811">
    <property type="entry name" value="PRK05402.1"/>
    <property type="match status" value="1"/>
</dbReference>
<evidence type="ECO:0000313" key="13">
    <source>
        <dbReference type="EMBL" id="AUM14528.1"/>
    </source>
</evidence>
<dbReference type="InterPro" id="IPR013783">
    <property type="entry name" value="Ig-like_fold"/>
</dbReference>
<dbReference type="OrthoDB" id="9800174at2"/>
<organism evidence="13 14">
    <name type="scientific">Ketobacter alkanivorans</name>
    <dbReference type="NCBI Taxonomy" id="1917421"/>
    <lineage>
        <taxon>Bacteria</taxon>
        <taxon>Pseudomonadati</taxon>
        <taxon>Pseudomonadota</taxon>
        <taxon>Gammaproteobacteria</taxon>
        <taxon>Pseudomonadales</taxon>
        <taxon>Ketobacteraceae</taxon>
        <taxon>Ketobacter</taxon>
    </lineage>
</organism>
<dbReference type="InterPro" id="IPR006407">
    <property type="entry name" value="GlgB"/>
</dbReference>
<keyword evidence="8 10" id="KW-0320">Glycogen biosynthesis</keyword>
<dbReference type="Pfam" id="PF22019">
    <property type="entry name" value="GlgB_N"/>
    <property type="match status" value="1"/>
</dbReference>
<dbReference type="RefSeq" id="WP_101895901.1">
    <property type="nucleotide sequence ID" value="NZ_CP022684.1"/>
</dbReference>
<dbReference type="SUPFAM" id="SSF81296">
    <property type="entry name" value="E set domains"/>
    <property type="match status" value="2"/>
</dbReference>
<evidence type="ECO:0000256" key="4">
    <source>
        <dbReference type="ARBA" id="ARBA00009000"/>
    </source>
</evidence>
<keyword evidence="5 10" id="KW-0321">Glycogen metabolism</keyword>
<name>A0A2K9LQC1_9GAMM</name>
<sequence length="734" mass="84953">MPAIKHLSSVSSALQADVTRILHACHHDPFTVLGVHVDAGRTRMLVFRPNADFIWVTLDGERTQMNQIDESGLFYLEGDVTKWGRHPSLVEHVDGQECTFIDPYTFWPQLSEQWLDDFHTQECFDAYKVMGARPWEVDGIKGALFSVWAPNAERVSVVGDFNGWDGRVHPMRSRGQSGVWELFIPEFSEGLLYKFEIRARDTGQIFVKTDPYGRFFELRPNSAARYTAVDSYQWQDDLWLQKRSKSDWLHSPQSIYEVHAGSWRRQDNGDFLNYRELAHELVPYVKDMGFTHIELLPITEFPYDGSWGYQVTGFFAPTSRFGAVDDFKYFIDFCHCNGIGVILDWVPAHFPKDAHGLARFDGSCLYEHDDPRRGEHKDWGTLIFNYGRNEVRNFLYSSALFWLEEFHLDGLRVDAVASMLYLDYSREEGEWAPNQFGGNENLDAIHFIRRTNERVHQDFPGVLMMAEESTAWPQVSRPVYLGGLGFSMKWNMGWMNDTLRYVSQDSIHRKYHHENLTFSLLYAFSENFVLPLSHDEVVHGKRSLLEKMPGDDWQKFANLRLLFTYLFTHPGKKLLFMGGEFGQGREWCHDRALDWELLEHEWQRGVQSVVRDLNRLYQTLPALHRYDFEGKGFEWVDCHDSSQSVISYMRKSEAGCVLVVLNFTPVVREHYRIGVPELVQYREIFNSDSMFYGGSNVSNGTHIAAENIAHMNQSFSVSLTLPPLGGIILQGPDQ</sequence>
<dbReference type="Pfam" id="PF02806">
    <property type="entry name" value="Alpha-amylase_C"/>
    <property type="match status" value="1"/>
</dbReference>
<dbReference type="GO" id="GO:0005978">
    <property type="term" value="P:glycogen biosynthetic process"/>
    <property type="evidence" value="ECO:0007669"/>
    <property type="project" value="UniProtKB-UniRule"/>
</dbReference>
<feature type="domain" description="Glycosyl hydrolase family 13 catalytic" evidence="12">
    <location>
        <begin position="257"/>
        <end position="624"/>
    </location>
</feature>
<comment type="function">
    <text evidence="2 10">Catalyzes the formation of the alpha-1,6-glucosidic linkages in glycogen by scission of a 1,4-alpha-linked oligosaccharide from growing alpha-1,4-glucan chains and the subsequent attachment of the oligosaccharide to the alpha-1,6 position.</text>
</comment>
<dbReference type="PIRSF" id="PIRSF000463">
    <property type="entry name" value="GlgB"/>
    <property type="match status" value="1"/>
</dbReference>
<evidence type="ECO:0000256" key="2">
    <source>
        <dbReference type="ARBA" id="ARBA00002953"/>
    </source>
</evidence>
<dbReference type="GO" id="GO:0005829">
    <property type="term" value="C:cytosol"/>
    <property type="evidence" value="ECO:0007669"/>
    <property type="project" value="TreeGrafter"/>
</dbReference>
<dbReference type="EMBL" id="CP022684">
    <property type="protein sequence ID" value="AUM14528.1"/>
    <property type="molecule type" value="Genomic_DNA"/>
</dbReference>
<dbReference type="Pfam" id="PF00128">
    <property type="entry name" value="Alpha-amylase"/>
    <property type="match status" value="2"/>
</dbReference>
<dbReference type="InterPro" id="IPR013780">
    <property type="entry name" value="Glyco_hydro_b"/>
</dbReference>
<dbReference type="GO" id="GO:0003844">
    <property type="term" value="F:1,4-alpha-glucan branching enzyme activity"/>
    <property type="evidence" value="ECO:0007669"/>
    <property type="project" value="UniProtKB-UniRule"/>
</dbReference>
<keyword evidence="9 10" id="KW-0119">Carbohydrate metabolism</keyword>
<dbReference type="FunFam" id="2.60.40.1180:FF:000002">
    <property type="entry name" value="1,4-alpha-glucan branching enzyme GlgB"/>
    <property type="match status" value="1"/>
</dbReference>
<dbReference type="InterPro" id="IPR044143">
    <property type="entry name" value="GlgB_N_E_set_prok"/>
</dbReference>
<dbReference type="InterPro" id="IPR004193">
    <property type="entry name" value="Glyco_hydro_13_N"/>
</dbReference>
<dbReference type="Gene3D" id="3.20.20.80">
    <property type="entry name" value="Glycosidases"/>
    <property type="match status" value="1"/>
</dbReference>
<dbReference type="InterPro" id="IPR006047">
    <property type="entry name" value="GH13_cat_dom"/>
</dbReference>
<evidence type="ECO:0000256" key="1">
    <source>
        <dbReference type="ARBA" id="ARBA00000826"/>
    </source>
</evidence>
<dbReference type="HAMAP" id="MF_00685">
    <property type="entry name" value="GlgB"/>
    <property type="match status" value="1"/>
</dbReference>
<evidence type="ECO:0000256" key="6">
    <source>
        <dbReference type="ARBA" id="ARBA00022676"/>
    </source>
</evidence>
<proteinExistence type="inferred from homology"/>
<dbReference type="GO" id="GO:0043169">
    <property type="term" value="F:cation binding"/>
    <property type="evidence" value="ECO:0007669"/>
    <property type="project" value="InterPro"/>
</dbReference>
<evidence type="ECO:0000259" key="12">
    <source>
        <dbReference type="SMART" id="SM00642"/>
    </source>
</evidence>
<dbReference type="PANTHER" id="PTHR43651:SF3">
    <property type="entry name" value="1,4-ALPHA-GLUCAN-BRANCHING ENZYME"/>
    <property type="match status" value="1"/>
</dbReference>
<dbReference type="NCBIfam" id="TIGR01515">
    <property type="entry name" value="branching_enzym"/>
    <property type="match status" value="1"/>
</dbReference>
<keyword evidence="6 10" id="KW-0328">Glycosyltransferase</keyword>
<dbReference type="FunFam" id="3.20.20.80:FF:000003">
    <property type="entry name" value="1,4-alpha-glucan branching enzyme GlgB"/>
    <property type="match status" value="1"/>
</dbReference>
<evidence type="ECO:0000256" key="11">
    <source>
        <dbReference type="PIRSR" id="PIRSR000463-1"/>
    </source>
</evidence>
<comment type="subunit">
    <text evidence="10">Monomer.</text>
</comment>
<evidence type="ECO:0000256" key="3">
    <source>
        <dbReference type="ARBA" id="ARBA00004964"/>
    </source>
</evidence>
<dbReference type="EC" id="2.4.1.18" evidence="10"/>
<dbReference type="InterPro" id="IPR054169">
    <property type="entry name" value="GlgB_N"/>
</dbReference>
<reference evidence="14" key="1">
    <citation type="submission" date="2017-08" db="EMBL/GenBank/DDBJ databases">
        <title>Direct submision.</title>
        <authorList>
            <person name="Kim S.-J."/>
            <person name="Rhee S.-K."/>
        </authorList>
    </citation>
    <scope>NUCLEOTIDE SEQUENCE [LARGE SCALE GENOMIC DNA]</scope>
    <source>
        <strain evidence="14">GI5</strain>
    </source>
</reference>
<dbReference type="SUPFAM" id="SSF51011">
    <property type="entry name" value="Glycosyl hydrolase domain"/>
    <property type="match status" value="1"/>
</dbReference>
<evidence type="ECO:0000313" key="14">
    <source>
        <dbReference type="Proteomes" id="UP000235116"/>
    </source>
</evidence>
<feature type="active site" description="Proton donor" evidence="10 11">
    <location>
        <position position="467"/>
    </location>
</feature>
<dbReference type="CDD" id="cd11322">
    <property type="entry name" value="AmyAc_Glg_BE"/>
    <property type="match status" value="1"/>
</dbReference>
<dbReference type="InterPro" id="IPR014756">
    <property type="entry name" value="Ig_E-set"/>
</dbReference>
<dbReference type="CDD" id="cd02855">
    <property type="entry name" value="E_set_GBE_prok_N"/>
    <property type="match status" value="1"/>
</dbReference>
<evidence type="ECO:0000256" key="9">
    <source>
        <dbReference type="ARBA" id="ARBA00023277"/>
    </source>
</evidence>
<comment type="pathway">
    <text evidence="3 10">Glycan biosynthesis; glycogen biosynthesis.</text>
</comment>
<dbReference type="InterPro" id="IPR017853">
    <property type="entry name" value="GH"/>
</dbReference>
<dbReference type="InterPro" id="IPR006048">
    <property type="entry name" value="A-amylase/branching_C"/>
</dbReference>
<evidence type="ECO:0000256" key="10">
    <source>
        <dbReference type="HAMAP-Rule" id="MF_00685"/>
    </source>
</evidence>
<dbReference type="AlphaFoldDB" id="A0A2K9LQC1"/>
<feature type="active site" description="Nucleophile" evidence="10 11">
    <location>
        <position position="414"/>
    </location>
</feature>
<keyword evidence="14" id="KW-1185">Reference proteome</keyword>
<gene>
    <name evidence="10" type="primary">glgB</name>
    <name evidence="13" type="ORF">Kalk_19770</name>
</gene>
<dbReference type="PANTHER" id="PTHR43651">
    <property type="entry name" value="1,4-ALPHA-GLUCAN-BRANCHING ENZYME"/>
    <property type="match status" value="1"/>
</dbReference>
<dbReference type="FunFam" id="2.60.40.10:FF:000169">
    <property type="entry name" value="1,4-alpha-glucan branching enzyme GlgB"/>
    <property type="match status" value="1"/>
</dbReference>
<evidence type="ECO:0000256" key="8">
    <source>
        <dbReference type="ARBA" id="ARBA00023056"/>
    </source>
</evidence>